<feature type="coiled-coil region" evidence="4">
    <location>
        <begin position="456"/>
        <end position="483"/>
    </location>
</feature>
<dbReference type="GO" id="GO:0005634">
    <property type="term" value="C:nucleus"/>
    <property type="evidence" value="ECO:0007669"/>
    <property type="project" value="UniProtKB-SubCell"/>
</dbReference>
<dbReference type="Pfam" id="PF03184">
    <property type="entry name" value="DDE_1"/>
    <property type="match status" value="1"/>
</dbReference>
<sequence>MARPTSSKRSKAARAASAAERDDKEARLQQAVAEHRSGQHGSIRQAADIHNVSESTLRHRLNGRKPKKDAQIHMQSLLPDAEDAVLDLIRRCACSGFPLTPAGIREYANTVARSIPGRSEAVDIGRNWLQAFLLRHPSVRSCWSRCLENARLNAANEGSIRMWFDRFAHSISKFNISTGNVYNMDETGFMFGQGGSECVIVPAGNPASRFKAQPQSRELATVIECIGSGGQVLLPLIITKGKRHTVGEHRQMEGVPATWRFSKSPNGWMTNELAIEWLETVFDPNTKALRAICLALAHPRWPRISCHTDFLNAAWRLRIAPLLLPPHSTHLMQPLDVSIFGLLTAAYRRLINNVAQHVAADISKAQFVSFYAQAHGSVLTQMVARKAFSDTGMTVNPDAERVLNRLPGFVGQVGQSQTFQRLPLQELAVPRSHADANVILNAFRQEPDARDANRLKQTILQALNQSEARVSSLEAELTLLRSREEQSRTMAKKVRRKDRSGDRIVLSKDTMMTCDHAESQLVAKKPAIAASRKRHRQKHGQHQEEQEVAPPPAAADDGDNAVDHVDEALLASAMTPPPPPTHTFLDELNNVEPLDTITDNDPSGFGFFDTVPVAGSSRVRL</sequence>
<feature type="region of interest" description="Disordered" evidence="5">
    <location>
        <begin position="1"/>
        <end position="54"/>
    </location>
</feature>
<dbReference type="InterPro" id="IPR050863">
    <property type="entry name" value="CenT-Element_Derived"/>
</dbReference>
<reference evidence="7 8" key="1">
    <citation type="journal article" date="2010" name="Science">
        <title>Pathogenicity determinants in smut fungi revealed by genome comparison.</title>
        <authorList>
            <person name="Schirawski J."/>
            <person name="Mannhaupt G."/>
            <person name="Muench K."/>
            <person name="Brefort T."/>
            <person name="Schipper K."/>
            <person name="Doehlemann G."/>
            <person name="Di Stasio M."/>
            <person name="Roessel N."/>
            <person name="Mendoza-Mendoza A."/>
            <person name="Pester D."/>
            <person name="Mueller O."/>
            <person name="Winterberg B."/>
            <person name="Meyer E."/>
            <person name="Ghareeb H."/>
            <person name="Wollenberg T."/>
            <person name="Muensterkoetter M."/>
            <person name="Wong P."/>
            <person name="Walter M."/>
            <person name="Stukenbrock E."/>
            <person name="Gueldener U."/>
            <person name="Kahmann R."/>
        </authorList>
    </citation>
    <scope>NUCLEOTIDE SEQUENCE [LARGE SCALE GENOMIC DNA]</scope>
    <source>
        <strain evidence="8">SRZ2</strain>
    </source>
</reference>
<feature type="region of interest" description="Disordered" evidence="5">
    <location>
        <begin position="528"/>
        <end position="560"/>
    </location>
</feature>
<feature type="compositionally biased region" description="Basic residues" evidence="5">
    <location>
        <begin position="531"/>
        <end position="540"/>
    </location>
</feature>
<dbReference type="InterPro" id="IPR004875">
    <property type="entry name" value="DDE_SF_endonuclease_dom"/>
</dbReference>
<dbReference type="EMBL" id="FQ311431">
    <property type="protein sequence ID" value="CBQ68300.1"/>
    <property type="molecule type" value="Genomic_DNA"/>
</dbReference>
<evidence type="ECO:0000313" key="8">
    <source>
        <dbReference type="Proteomes" id="UP000008867"/>
    </source>
</evidence>
<dbReference type="OrthoDB" id="2556734at2759"/>
<evidence type="ECO:0000256" key="4">
    <source>
        <dbReference type="SAM" id="Coils"/>
    </source>
</evidence>
<evidence type="ECO:0000256" key="3">
    <source>
        <dbReference type="ARBA" id="ARBA00023242"/>
    </source>
</evidence>
<feature type="region of interest" description="Disordered" evidence="5">
    <location>
        <begin position="484"/>
        <end position="504"/>
    </location>
</feature>
<evidence type="ECO:0000313" key="7">
    <source>
        <dbReference type="EMBL" id="CBQ68300.1"/>
    </source>
</evidence>
<feature type="domain" description="HTH CENPB-type" evidence="6">
    <location>
        <begin position="69"/>
        <end position="142"/>
    </location>
</feature>
<organism evidence="7 8">
    <name type="scientific">Sporisorium reilianum (strain SRZ2)</name>
    <name type="common">Maize head smut fungus</name>
    <dbReference type="NCBI Taxonomy" id="999809"/>
    <lineage>
        <taxon>Eukaryota</taxon>
        <taxon>Fungi</taxon>
        <taxon>Dikarya</taxon>
        <taxon>Basidiomycota</taxon>
        <taxon>Ustilaginomycotina</taxon>
        <taxon>Ustilaginomycetes</taxon>
        <taxon>Ustilaginales</taxon>
        <taxon>Ustilaginaceae</taxon>
        <taxon>Sporisorium</taxon>
    </lineage>
</organism>
<dbReference type="InterPro" id="IPR006600">
    <property type="entry name" value="HTH_CenpB_DNA-bd_dom"/>
</dbReference>
<dbReference type="PANTHER" id="PTHR19303">
    <property type="entry name" value="TRANSPOSON"/>
    <property type="match status" value="1"/>
</dbReference>
<keyword evidence="2" id="KW-0238">DNA-binding</keyword>
<accession>E6ZM43</accession>
<dbReference type="Pfam" id="PF05225">
    <property type="entry name" value="HTH_psq"/>
    <property type="match status" value="1"/>
</dbReference>
<evidence type="ECO:0000256" key="1">
    <source>
        <dbReference type="ARBA" id="ARBA00004123"/>
    </source>
</evidence>
<dbReference type="SUPFAM" id="SSF46689">
    <property type="entry name" value="Homeodomain-like"/>
    <property type="match status" value="1"/>
</dbReference>
<dbReference type="SMART" id="SM00674">
    <property type="entry name" value="CENPB"/>
    <property type="match status" value="1"/>
</dbReference>
<dbReference type="InterPro" id="IPR007889">
    <property type="entry name" value="HTH_Psq"/>
</dbReference>
<keyword evidence="4" id="KW-0175">Coiled coil</keyword>
<gene>
    <name evidence="7" type="ORF">sr07366</name>
</gene>
<dbReference type="GO" id="GO:0003677">
    <property type="term" value="F:DNA binding"/>
    <property type="evidence" value="ECO:0007669"/>
    <property type="project" value="UniProtKB-KW"/>
</dbReference>
<dbReference type="PANTHER" id="PTHR19303:SF74">
    <property type="entry name" value="POGO TRANSPOSABLE ELEMENT WITH KRAB DOMAIN"/>
    <property type="match status" value="1"/>
</dbReference>
<evidence type="ECO:0000259" key="6">
    <source>
        <dbReference type="PROSITE" id="PS51253"/>
    </source>
</evidence>
<feature type="compositionally biased region" description="Basic and acidic residues" evidence="5">
    <location>
        <begin position="19"/>
        <end position="37"/>
    </location>
</feature>
<dbReference type="AlphaFoldDB" id="E6ZM43"/>
<feature type="compositionally biased region" description="Basic residues" evidence="5">
    <location>
        <begin position="1"/>
        <end position="12"/>
    </location>
</feature>
<dbReference type="VEuPathDB" id="FungiDB:sr07366"/>
<protein>
    <submittedName>
        <fullName evidence="7">Related to transposase</fullName>
    </submittedName>
</protein>
<proteinExistence type="predicted"/>
<name>E6ZM43_SPORE</name>
<dbReference type="Pfam" id="PF03221">
    <property type="entry name" value="HTH_Tnp_Tc5"/>
    <property type="match status" value="1"/>
</dbReference>
<dbReference type="Proteomes" id="UP000008867">
    <property type="component" value="Chromosome 10"/>
</dbReference>
<dbReference type="eggNOG" id="KOG3105">
    <property type="taxonomic scope" value="Eukaryota"/>
</dbReference>
<evidence type="ECO:0000256" key="2">
    <source>
        <dbReference type="ARBA" id="ARBA00023125"/>
    </source>
</evidence>
<evidence type="ECO:0000256" key="5">
    <source>
        <dbReference type="SAM" id="MobiDB-lite"/>
    </source>
</evidence>
<comment type="subcellular location">
    <subcellularLocation>
        <location evidence="1">Nucleus</location>
    </subcellularLocation>
</comment>
<dbReference type="PROSITE" id="PS51253">
    <property type="entry name" value="HTH_CENPB"/>
    <property type="match status" value="1"/>
</dbReference>
<dbReference type="InterPro" id="IPR009057">
    <property type="entry name" value="Homeodomain-like_sf"/>
</dbReference>
<dbReference type="HOGENOM" id="CLU_013929_21_0_1"/>
<keyword evidence="3" id="KW-0539">Nucleus</keyword>
<keyword evidence="8" id="KW-1185">Reference proteome</keyword>